<dbReference type="InterPro" id="IPR036864">
    <property type="entry name" value="Zn2-C6_fun-type_DNA-bd_sf"/>
</dbReference>
<feature type="region of interest" description="Disordered" evidence="6">
    <location>
        <begin position="127"/>
        <end position="183"/>
    </location>
</feature>
<evidence type="ECO:0000256" key="4">
    <source>
        <dbReference type="ARBA" id="ARBA00023163"/>
    </source>
</evidence>
<keyword evidence="3" id="KW-0238">DNA-binding</keyword>
<dbReference type="GO" id="GO:0003677">
    <property type="term" value="F:DNA binding"/>
    <property type="evidence" value="ECO:0007669"/>
    <property type="project" value="UniProtKB-KW"/>
</dbReference>
<dbReference type="RefSeq" id="XP_008719022.1">
    <property type="nucleotide sequence ID" value="XM_008720800.1"/>
</dbReference>
<dbReference type="GO" id="GO:0005634">
    <property type="term" value="C:nucleus"/>
    <property type="evidence" value="ECO:0007669"/>
    <property type="project" value="UniProtKB-SubCell"/>
</dbReference>
<dbReference type="PROSITE" id="PS50048">
    <property type="entry name" value="ZN2_CY6_FUNGAL_2"/>
    <property type="match status" value="1"/>
</dbReference>
<dbReference type="eggNOG" id="ENOG502RX7Y">
    <property type="taxonomic scope" value="Eukaryota"/>
</dbReference>
<keyword evidence="9" id="KW-1185">Reference proteome</keyword>
<keyword evidence="2" id="KW-0805">Transcription regulation</keyword>
<sequence>MATTTDPKVDATTKPSPSKTSSKMHRRSRSGCFTCRLRRKKCDEGRPKCKACRHLGLTCEYKRPLWWSNNETRRKQKDDIKELIKRTKTNEKSMSSLFHNSLLQQGQPTSPPNPSLVFMSLRKSSSYASSRNKVPTRSTPADAPPGTSRGSTLHGHSHHTSQHNLQSGASSPDSEDYDQFDQSFATPGFYDPYHMPMYSGSMTQTPVQYSQHPYEVDVRTERQMFVNDVPTRRDSSISTFSTWVPPPPHAMLPSYTGEEWTQQTTHSTDSYYTAPPPHRLDTEYDELSNEEDLDFNFFQYSHPHPHHLNHPLPSAQLSVKPEAVSSTDDANALIPLDDADRPLFSYMLANVLPLLFPILNANQHGSVRTDILLPALENNKAYLHSCLTAAAVHQRAALGTPGHPPVDESDLAIIEGDIVRHKYSFVQEVVTALSNDTHHVEILEATLGMISFSTCVGRAPPSSLPTQSLPSPTLEAPDLTAADIPWHSHFQAATELVTKLALPQSLESMPATGASPPFNMTLTAWIDILGSTMLGRSPTFANTYRTKHLSGSTSGLAELMGCHDGVMYLLSEIACLDSLKRDGKLDDHAICSHVASLGEQLNATETVTSVDESGNTVSLPIHPQSPYSRSGALRPRQLSKNITAIFQKAARVYLCSLVPQYQRSQPAACALIEQMTEMLASVPSGPNGFDKCLVWPYLICGANSMPASPFRRALAERVELLGDEAETGSFGRMVRLLHEVWRRSDAVEGGACEATPVTQSGGSPTTGGTTPVVGAGIVAAAVQAQQQQITPTKQVGGGNGSAQSVHWRDVMQMNGWDFLLI</sequence>
<feature type="domain" description="Zn(2)-C6 fungal-type" evidence="7">
    <location>
        <begin position="31"/>
        <end position="61"/>
    </location>
</feature>
<feature type="compositionally biased region" description="Low complexity" evidence="6">
    <location>
        <begin position="12"/>
        <end position="21"/>
    </location>
</feature>
<dbReference type="Proteomes" id="UP000030752">
    <property type="component" value="Unassembled WGS sequence"/>
</dbReference>
<dbReference type="GO" id="GO:0000981">
    <property type="term" value="F:DNA-binding transcription factor activity, RNA polymerase II-specific"/>
    <property type="evidence" value="ECO:0007669"/>
    <property type="project" value="InterPro"/>
</dbReference>
<dbReference type="PANTHER" id="PTHR37534">
    <property type="entry name" value="TRANSCRIPTIONAL ACTIVATOR PROTEIN UGA3"/>
    <property type="match status" value="1"/>
</dbReference>
<dbReference type="STRING" id="1220924.W2RRT3"/>
<proteinExistence type="predicted"/>
<dbReference type="OrthoDB" id="5294180at2759"/>
<keyword evidence="4" id="KW-0804">Transcription</keyword>
<dbReference type="InterPro" id="IPR001138">
    <property type="entry name" value="Zn2Cys6_DnaBD"/>
</dbReference>
<dbReference type="GO" id="GO:0008270">
    <property type="term" value="F:zinc ion binding"/>
    <property type="evidence" value="ECO:0007669"/>
    <property type="project" value="InterPro"/>
</dbReference>
<dbReference type="InParanoid" id="W2RRT3"/>
<gene>
    <name evidence="8" type="ORF">HMPREF1541_06468</name>
</gene>
<feature type="region of interest" description="Disordered" evidence="6">
    <location>
        <begin position="1"/>
        <end position="29"/>
    </location>
</feature>
<evidence type="ECO:0000259" key="7">
    <source>
        <dbReference type="PROSITE" id="PS50048"/>
    </source>
</evidence>
<dbReference type="HOGENOM" id="CLU_011522_0_0_1"/>
<dbReference type="AlphaFoldDB" id="W2RRT3"/>
<name>W2RRT3_CYPE1</name>
<dbReference type="Pfam" id="PF00172">
    <property type="entry name" value="Zn_clus"/>
    <property type="match status" value="1"/>
</dbReference>
<dbReference type="PANTHER" id="PTHR37534:SF12">
    <property type="entry name" value="ZN(2)-C6 FUNGAL-TYPE DOMAIN-CONTAINING PROTEIN"/>
    <property type="match status" value="1"/>
</dbReference>
<dbReference type="VEuPathDB" id="FungiDB:HMPREF1541_06468"/>
<evidence type="ECO:0000313" key="9">
    <source>
        <dbReference type="Proteomes" id="UP000030752"/>
    </source>
</evidence>
<dbReference type="Gene3D" id="4.10.240.10">
    <property type="entry name" value="Zn(2)-C6 fungal-type DNA-binding domain"/>
    <property type="match status" value="1"/>
</dbReference>
<protein>
    <recommendedName>
        <fullName evidence="7">Zn(2)-C6 fungal-type domain-containing protein</fullName>
    </recommendedName>
</protein>
<dbReference type="SUPFAM" id="SSF57701">
    <property type="entry name" value="Zn2/Cys6 DNA-binding domain"/>
    <property type="match status" value="1"/>
</dbReference>
<evidence type="ECO:0000256" key="5">
    <source>
        <dbReference type="ARBA" id="ARBA00023242"/>
    </source>
</evidence>
<evidence type="ECO:0000256" key="1">
    <source>
        <dbReference type="ARBA" id="ARBA00004123"/>
    </source>
</evidence>
<comment type="subcellular location">
    <subcellularLocation>
        <location evidence="1">Nucleus</location>
    </subcellularLocation>
</comment>
<evidence type="ECO:0000256" key="6">
    <source>
        <dbReference type="SAM" id="MobiDB-lite"/>
    </source>
</evidence>
<dbReference type="InterPro" id="IPR021858">
    <property type="entry name" value="Fun_TF"/>
</dbReference>
<dbReference type="PROSITE" id="PS00463">
    <property type="entry name" value="ZN2_CY6_FUNGAL_1"/>
    <property type="match status" value="1"/>
</dbReference>
<evidence type="ECO:0000256" key="3">
    <source>
        <dbReference type="ARBA" id="ARBA00023125"/>
    </source>
</evidence>
<dbReference type="EMBL" id="KB822722">
    <property type="protein sequence ID" value="ETN38433.1"/>
    <property type="molecule type" value="Genomic_DNA"/>
</dbReference>
<reference evidence="8 9" key="1">
    <citation type="submission" date="2013-03" db="EMBL/GenBank/DDBJ databases">
        <title>The Genome Sequence of Phialophora europaea CBS 101466.</title>
        <authorList>
            <consortium name="The Broad Institute Genomics Platform"/>
            <person name="Cuomo C."/>
            <person name="de Hoog S."/>
            <person name="Gorbushina A."/>
            <person name="Walker B."/>
            <person name="Young S.K."/>
            <person name="Zeng Q."/>
            <person name="Gargeya S."/>
            <person name="Fitzgerald M."/>
            <person name="Haas B."/>
            <person name="Abouelleil A."/>
            <person name="Allen A.W."/>
            <person name="Alvarado L."/>
            <person name="Arachchi H.M."/>
            <person name="Berlin A.M."/>
            <person name="Chapman S.B."/>
            <person name="Gainer-Dewar J."/>
            <person name="Goldberg J."/>
            <person name="Griggs A."/>
            <person name="Gujja S."/>
            <person name="Hansen M."/>
            <person name="Howarth C."/>
            <person name="Imamovic A."/>
            <person name="Ireland A."/>
            <person name="Larimer J."/>
            <person name="McCowan C."/>
            <person name="Murphy C."/>
            <person name="Pearson M."/>
            <person name="Poon T.W."/>
            <person name="Priest M."/>
            <person name="Roberts A."/>
            <person name="Saif S."/>
            <person name="Shea T."/>
            <person name="Sisk P."/>
            <person name="Sykes S."/>
            <person name="Wortman J."/>
            <person name="Nusbaum C."/>
            <person name="Birren B."/>
        </authorList>
    </citation>
    <scope>NUCLEOTIDE SEQUENCE [LARGE SCALE GENOMIC DNA]</scope>
    <source>
        <strain evidence="8 9">CBS 101466</strain>
    </source>
</reference>
<evidence type="ECO:0000256" key="2">
    <source>
        <dbReference type="ARBA" id="ARBA00023015"/>
    </source>
</evidence>
<dbReference type="Pfam" id="PF11951">
    <property type="entry name" value="Fungal_trans_2"/>
    <property type="match status" value="1"/>
</dbReference>
<feature type="compositionally biased region" description="Polar residues" evidence="6">
    <location>
        <begin position="162"/>
        <end position="172"/>
    </location>
</feature>
<dbReference type="CDD" id="cd00067">
    <property type="entry name" value="GAL4"/>
    <property type="match status" value="1"/>
</dbReference>
<dbReference type="GeneID" id="19973807"/>
<dbReference type="SMART" id="SM00066">
    <property type="entry name" value="GAL4"/>
    <property type="match status" value="1"/>
</dbReference>
<keyword evidence="5" id="KW-0539">Nucleus</keyword>
<organism evidence="8 9">
    <name type="scientific">Cyphellophora europaea (strain CBS 101466)</name>
    <name type="common">Phialophora europaea</name>
    <dbReference type="NCBI Taxonomy" id="1220924"/>
    <lineage>
        <taxon>Eukaryota</taxon>
        <taxon>Fungi</taxon>
        <taxon>Dikarya</taxon>
        <taxon>Ascomycota</taxon>
        <taxon>Pezizomycotina</taxon>
        <taxon>Eurotiomycetes</taxon>
        <taxon>Chaetothyriomycetidae</taxon>
        <taxon>Chaetothyriales</taxon>
        <taxon>Cyphellophoraceae</taxon>
        <taxon>Cyphellophora</taxon>
    </lineage>
</organism>
<evidence type="ECO:0000313" key="8">
    <source>
        <dbReference type="EMBL" id="ETN38433.1"/>
    </source>
</evidence>
<accession>W2RRT3</accession>